<name>A0A454C9W1_METHO</name>
<protein>
    <recommendedName>
        <fullName evidence="3">LicD family protein</fullName>
    </recommendedName>
</protein>
<gene>
    <name evidence="1" type="ORF">KN71_002250</name>
</gene>
<dbReference type="EMBL" id="CP033021">
    <property type="protein sequence ID" value="AYN65502.1"/>
    <property type="molecule type" value="Genomic_DNA"/>
</dbReference>
<evidence type="ECO:0000313" key="1">
    <source>
        <dbReference type="EMBL" id="AYN65502.1"/>
    </source>
</evidence>
<dbReference type="RefSeq" id="WP_036439344.1">
    <property type="nucleotide sequence ID" value="NZ_CP033021.1"/>
</dbReference>
<dbReference type="Proteomes" id="UP000029712">
    <property type="component" value="Chromosome"/>
</dbReference>
<dbReference type="AlphaFoldDB" id="A0A454C9W1"/>
<evidence type="ECO:0000313" key="2">
    <source>
        <dbReference type="Proteomes" id="UP000029712"/>
    </source>
</evidence>
<reference evidence="1 2" key="1">
    <citation type="submission" date="2014-08" db="EMBL/GenBank/DDBJ databases">
        <authorList>
            <person name="Kuleshov K."/>
            <person name="Dedkov V."/>
            <person name="Markelov M."/>
            <person name="Pimkina E."/>
        </authorList>
    </citation>
    <scope>NUCLEOTIDE SEQUENCE [LARGE SCALE GENOMIC DNA]</scope>
    <source>
        <strain evidence="2">TOA</strain>
    </source>
</reference>
<organism evidence="1 2">
    <name type="scientific">Metamycoplasma hominis</name>
    <name type="common">Mycoplasma hominis</name>
    <dbReference type="NCBI Taxonomy" id="2098"/>
    <lineage>
        <taxon>Bacteria</taxon>
        <taxon>Bacillati</taxon>
        <taxon>Mycoplasmatota</taxon>
        <taxon>Mycoplasmoidales</taxon>
        <taxon>Metamycoplasmataceae</taxon>
        <taxon>Metamycoplasma</taxon>
    </lineage>
</organism>
<dbReference type="OrthoDB" id="401364at2"/>
<reference evidence="1 2" key="2">
    <citation type="submission" date="2018-10" db="EMBL/GenBank/DDBJ databases">
        <title>Detection and isolation of Mycoplasma hominis as a predominant microorganism from pelvic cavity of patient with salpingitis and tubo-ovarian abscess.</title>
        <authorList>
            <person name="Guschin A.E."/>
            <person name="Khayrullina G.A."/>
            <person name="Rakovskaya I.V."/>
            <person name="Shelenkov A.A."/>
            <person name="Shagin D.A."/>
        </authorList>
    </citation>
    <scope>NUCLEOTIDE SEQUENCE [LARGE SCALE GENOMIC DNA]</scope>
    <source>
        <strain evidence="2">TOA</strain>
    </source>
</reference>
<sequence>MNKLLLNKDRILLEFIEICKNLNLFYSLDKLSLYGAMSKEHSWNNLDHHEIMMKYQDYEILKNACPNRVLDNTLHSLYHDLQIKFVDDNKNIFENQPFLNINLIYPTNIANIKKYLKHCNQARSFIGHYLTMTNSNDWKTKNNIIKSHFLSIFYKPITYKEVANLLIKNDHQGFLISSPIIKKDSLKYWLPNIKFETKKVIINNIEVDVLVEFDQYLKNVYEVEYFEHPIPQRKIEYINPIEYKKIFS</sequence>
<accession>A0A454C9W1</accession>
<proteinExistence type="predicted"/>
<evidence type="ECO:0008006" key="3">
    <source>
        <dbReference type="Google" id="ProtNLM"/>
    </source>
</evidence>